<proteinExistence type="predicted"/>
<protein>
    <submittedName>
        <fullName evidence="1">Uncharacterized protein</fullName>
    </submittedName>
</protein>
<organism evidence="1 2">
    <name type="scientific">Candidatus Yanofskybacteria bacterium RIFCSPHIGHO2_02_FULL_43_22</name>
    <dbReference type="NCBI Taxonomy" id="1802681"/>
    <lineage>
        <taxon>Bacteria</taxon>
        <taxon>Candidatus Yanofskyibacteriota</taxon>
    </lineage>
</organism>
<reference evidence="1 2" key="1">
    <citation type="journal article" date="2016" name="Nat. Commun.">
        <title>Thousands of microbial genomes shed light on interconnected biogeochemical processes in an aquifer system.</title>
        <authorList>
            <person name="Anantharaman K."/>
            <person name="Brown C.T."/>
            <person name="Hug L.A."/>
            <person name="Sharon I."/>
            <person name="Castelle C.J."/>
            <person name="Probst A.J."/>
            <person name="Thomas B.C."/>
            <person name="Singh A."/>
            <person name="Wilkins M.J."/>
            <person name="Karaoz U."/>
            <person name="Brodie E.L."/>
            <person name="Williams K.H."/>
            <person name="Hubbard S.S."/>
            <person name="Banfield J.F."/>
        </authorList>
    </citation>
    <scope>NUCLEOTIDE SEQUENCE [LARGE SCALE GENOMIC DNA]</scope>
</reference>
<sequence length="280" mass="31736">MIQRKALDTSGYSGNCDDCYILARHGRDKPQLTQVLDQPLQEESLPEVRCLADEIVDLYKQQLAGIFSGVRIYHSPRLRASQTANLIFETCVTNLVDTEMVEASALREMGQGEFIIRNNVDSEDYPPLVNAWLAFRKKLSLGHLSYRFGDPILKEDGSAEYPQLLGHFTKYGESQIGFSLRLYRFLHDFLYIRDQRIPIIVAHQATASRIQRIFSVLKAVDETNLPAAGDLVCQLERRGVRASINHACGIVASRPKLNPASKIIEREIQYLESTQRPNND</sequence>
<gene>
    <name evidence="1" type="ORF">A3J47_00520</name>
</gene>
<dbReference type="InterPro" id="IPR029033">
    <property type="entry name" value="His_PPase_superfam"/>
</dbReference>
<dbReference type="SUPFAM" id="SSF53254">
    <property type="entry name" value="Phosphoglycerate mutase-like"/>
    <property type="match status" value="1"/>
</dbReference>
<name>A0A1F8FPS4_9BACT</name>
<dbReference type="Pfam" id="PF00300">
    <property type="entry name" value="His_Phos_1"/>
    <property type="match status" value="1"/>
</dbReference>
<dbReference type="Proteomes" id="UP000176581">
    <property type="component" value="Unassembled WGS sequence"/>
</dbReference>
<accession>A0A1F8FPS4</accession>
<comment type="caution">
    <text evidence="1">The sequence shown here is derived from an EMBL/GenBank/DDBJ whole genome shotgun (WGS) entry which is preliminary data.</text>
</comment>
<dbReference type="InterPro" id="IPR013078">
    <property type="entry name" value="His_Pase_superF_clade-1"/>
</dbReference>
<dbReference type="EMBL" id="MGJV01000016">
    <property type="protein sequence ID" value="OGN15103.1"/>
    <property type="molecule type" value="Genomic_DNA"/>
</dbReference>
<dbReference type="AlphaFoldDB" id="A0A1F8FPS4"/>
<dbReference type="Gene3D" id="3.40.50.1240">
    <property type="entry name" value="Phosphoglycerate mutase-like"/>
    <property type="match status" value="1"/>
</dbReference>
<evidence type="ECO:0000313" key="2">
    <source>
        <dbReference type="Proteomes" id="UP000176581"/>
    </source>
</evidence>
<evidence type="ECO:0000313" key="1">
    <source>
        <dbReference type="EMBL" id="OGN15103.1"/>
    </source>
</evidence>